<name>A0A1F6DU84_9BACT</name>
<gene>
    <name evidence="2" type="ORF">A3C94_01540</name>
</gene>
<organism evidence="2 3">
    <name type="scientific">Candidatus Kaiserbacteria bacterium RIFCSPHIGHO2_02_FULL_55_17</name>
    <dbReference type="NCBI Taxonomy" id="1798496"/>
    <lineage>
        <taxon>Bacteria</taxon>
        <taxon>Candidatus Kaiseribacteriota</taxon>
    </lineage>
</organism>
<proteinExistence type="predicted"/>
<feature type="transmembrane region" description="Helical" evidence="1">
    <location>
        <begin position="33"/>
        <end position="51"/>
    </location>
</feature>
<dbReference type="AlphaFoldDB" id="A0A1F6DU84"/>
<keyword evidence="1" id="KW-0812">Transmembrane</keyword>
<keyword evidence="1" id="KW-0472">Membrane</keyword>
<accession>A0A1F6DU84</accession>
<evidence type="ECO:0000256" key="1">
    <source>
        <dbReference type="SAM" id="Phobius"/>
    </source>
</evidence>
<sequence length="72" mass="8233">MKLVGWRKPEEVHLGLETIVPETRLEGFLPSRVAGEGICLILIAFGFPFAIHTIAQSDAWRDFVVFVRQIFY</sequence>
<evidence type="ECO:0000313" key="2">
    <source>
        <dbReference type="EMBL" id="OGG64953.1"/>
    </source>
</evidence>
<dbReference type="EMBL" id="MFLJ01000006">
    <property type="protein sequence ID" value="OGG64953.1"/>
    <property type="molecule type" value="Genomic_DNA"/>
</dbReference>
<reference evidence="2 3" key="1">
    <citation type="journal article" date="2016" name="Nat. Commun.">
        <title>Thousands of microbial genomes shed light on interconnected biogeochemical processes in an aquifer system.</title>
        <authorList>
            <person name="Anantharaman K."/>
            <person name="Brown C.T."/>
            <person name="Hug L.A."/>
            <person name="Sharon I."/>
            <person name="Castelle C.J."/>
            <person name="Probst A.J."/>
            <person name="Thomas B.C."/>
            <person name="Singh A."/>
            <person name="Wilkins M.J."/>
            <person name="Karaoz U."/>
            <person name="Brodie E.L."/>
            <person name="Williams K.H."/>
            <person name="Hubbard S.S."/>
            <person name="Banfield J.F."/>
        </authorList>
    </citation>
    <scope>NUCLEOTIDE SEQUENCE [LARGE SCALE GENOMIC DNA]</scope>
</reference>
<protein>
    <submittedName>
        <fullName evidence="2">Uncharacterized protein</fullName>
    </submittedName>
</protein>
<evidence type="ECO:0000313" key="3">
    <source>
        <dbReference type="Proteomes" id="UP000177232"/>
    </source>
</evidence>
<dbReference type="Proteomes" id="UP000177232">
    <property type="component" value="Unassembled WGS sequence"/>
</dbReference>
<comment type="caution">
    <text evidence="2">The sequence shown here is derived from an EMBL/GenBank/DDBJ whole genome shotgun (WGS) entry which is preliminary data.</text>
</comment>
<keyword evidence="1" id="KW-1133">Transmembrane helix</keyword>